<evidence type="ECO:0000313" key="1">
    <source>
        <dbReference type="EMBL" id="NYI66202.1"/>
    </source>
</evidence>
<sequence>MPTLRRFERHLLVDPCRDDGDAGALDDAPGSVVERSEVSGEVADGLGALGLGADEMDASGLDGDGLDVAVAPGDGRFTDEGPLLPCEVLRPLALHPTSMTVRRTAPSVANGMDDRMDRRLSGLGVFVIMPTTVATPNLGCRTVDSRSDLNCLCSS</sequence>
<reference evidence="1 2" key="1">
    <citation type="submission" date="2020-07" db="EMBL/GenBank/DDBJ databases">
        <title>Sequencing the genomes of 1000 actinobacteria strains.</title>
        <authorList>
            <person name="Klenk H.-P."/>
        </authorList>
    </citation>
    <scope>NUCLEOTIDE SEQUENCE [LARGE SCALE GENOMIC DNA]</scope>
    <source>
        <strain evidence="1 2">DSM 26341</strain>
    </source>
</reference>
<proteinExistence type="predicted"/>
<comment type="caution">
    <text evidence="1">The sequence shown here is derived from an EMBL/GenBank/DDBJ whole genome shotgun (WGS) entry which is preliminary data.</text>
</comment>
<organism evidence="1 2">
    <name type="scientific">Spelaeicoccus albus</name>
    <dbReference type="NCBI Taxonomy" id="1280376"/>
    <lineage>
        <taxon>Bacteria</taxon>
        <taxon>Bacillati</taxon>
        <taxon>Actinomycetota</taxon>
        <taxon>Actinomycetes</taxon>
        <taxon>Micrococcales</taxon>
        <taxon>Brevibacteriaceae</taxon>
        <taxon>Spelaeicoccus</taxon>
    </lineage>
</organism>
<keyword evidence="2" id="KW-1185">Reference proteome</keyword>
<dbReference type="AlphaFoldDB" id="A0A7Z0A855"/>
<gene>
    <name evidence="1" type="ORF">BJY26_000508</name>
</gene>
<dbReference type="RefSeq" id="WP_179425391.1">
    <property type="nucleotide sequence ID" value="NZ_JACBZP010000001.1"/>
</dbReference>
<protein>
    <submittedName>
        <fullName evidence="1">Uncharacterized protein</fullName>
    </submittedName>
</protein>
<dbReference type="Proteomes" id="UP000539111">
    <property type="component" value="Unassembled WGS sequence"/>
</dbReference>
<name>A0A7Z0A855_9MICO</name>
<dbReference type="EMBL" id="JACBZP010000001">
    <property type="protein sequence ID" value="NYI66202.1"/>
    <property type="molecule type" value="Genomic_DNA"/>
</dbReference>
<evidence type="ECO:0000313" key="2">
    <source>
        <dbReference type="Proteomes" id="UP000539111"/>
    </source>
</evidence>
<accession>A0A7Z0A855</accession>